<dbReference type="PANTHER" id="PTHR30154">
    <property type="entry name" value="LEUCINE-RESPONSIVE REGULATORY PROTEIN"/>
    <property type="match status" value="1"/>
</dbReference>
<dbReference type="SUPFAM" id="SSF46785">
    <property type="entry name" value="Winged helix' DNA-binding domain"/>
    <property type="match status" value="1"/>
</dbReference>
<proteinExistence type="predicted"/>
<dbReference type="InterPro" id="IPR000485">
    <property type="entry name" value="AsnC-type_HTH_dom"/>
</dbReference>
<evidence type="ECO:0000259" key="4">
    <source>
        <dbReference type="PROSITE" id="PS50956"/>
    </source>
</evidence>
<dbReference type="PRINTS" id="PR00033">
    <property type="entry name" value="HTHASNC"/>
</dbReference>
<dbReference type="GO" id="GO:0005829">
    <property type="term" value="C:cytosol"/>
    <property type="evidence" value="ECO:0007669"/>
    <property type="project" value="TreeGrafter"/>
</dbReference>
<keyword evidence="1" id="KW-0805">Transcription regulation</keyword>
<reference evidence="5" key="1">
    <citation type="submission" date="2020-06" db="EMBL/GenBank/DDBJ databases">
        <title>Unique genomic features of the anaerobic methanotrophic archaea.</title>
        <authorList>
            <person name="Chadwick G.L."/>
            <person name="Skennerton C.T."/>
            <person name="Laso-Perez R."/>
            <person name="Leu A.O."/>
            <person name="Speth D.R."/>
            <person name="Yu H."/>
            <person name="Morgan-Lang C."/>
            <person name="Hatzenpichler R."/>
            <person name="Goudeau D."/>
            <person name="Malmstrom R."/>
            <person name="Brazelton W.J."/>
            <person name="Woyke T."/>
            <person name="Hallam S.J."/>
            <person name="Tyson G.W."/>
            <person name="Wegener G."/>
            <person name="Boetius A."/>
            <person name="Orphan V."/>
        </authorList>
    </citation>
    <scope>NUCLEOTIDE SEQUENCE</scope>
</reference>
<dbReference type="CDD" id="cd00090">
    <property type="entry name" value="HTH_ARSR"/>
    <property type="match status" value="1"/>
</dbReference>
<dbReference type="SUPFAM" id="SSF54909">
    <property type="entry name" value="Dimeric alpha+beta barrel"/>
    <property type="match status" value="1"/>
</dbReference>
<dbReference type="InterPro" id="IPR019888">
    <property type="entry name" value="Tscrpt_reg_AsnC-like"/>
</dbReference>
<evidence type="ECO:0000256" key="3">
    <source>
        <dbReference type="ARBA" id="ARBA00023163"/>
    </source>
</evidence>
<protein>
    <submittedName>
        <fullName evidence="5">HTH-type transcriptional regulator Ptr1</fullName>
    </submittedName>
</protein>
<keyword evidence="2" id="KW-0238">DNA-binding</keyword>
<dbReference type="Gene3D" id="1.10.10.10">
    <property type="entry name" value="Winged helix-like DNA-binding domain superfamily/Winged helix DNA-binding domain"/>
    <property type="match status" value="1"/>
</dbReference>
<name>A0A7G9ZDI3_9EURY</name>
<gene>
    <name evidence="5" type="primary">ptr1</name>
    <name evidence="5" type="ORF">IGEJHNFM_00033</name>
</gene>
<dbReference type="InterPro" id="IPR036390">
    <property type="entry name" value="WH_DNA-bd_sf"/>
</dbReference>
<keyword evidence="3" id="KW-0804">Transcription</keyword>
<dbReference type="Pfam" id="PF13404">
    <property type="entry name" value="HTH_AsnC-type"/>
    <property type="match status" value="1"/>
</dbReference>
<feature type="domain" description="HTH asnC-type" evidence="4">
    <location>
        <begin position="12"/>
        <end position="73"/>
    </location>
</feature>
<dbReference type="PANTHER" id="PTHR30154:SF34">
    <property type="entry name" value="TRANSCRIPTIONAL REGULATOR AZLB"/>
    <property type="match status" value="1"/>
</dbReference>
<dbReference type="AlphaFoldDB" id="A0A7G9ZDI3"/>
<dbReference type="SMART" id="SM00344">
    <property type="entry name" value="HTH_ASNC"/>
    <property type="match status" value="1"/>
</dbReference>
<sequence>MPLLLALKEDSMDNLDKRILEELQLDSRKSFTKIAQRIGVSTATVSDRVKKLTEKGIICGYTTILNTSEIGMVTLISKIKIKQEYNIEEVGKEMAEIEASCCVHHVTGDFDLLVISKCIGHGKCGSIIEKLKGITGVERVDSELVLKTLKEELNVKL</sequence>
<dbReference type="EMBL" id="MT631720">
    <property type="protein sequence ID" value="QNO58317.1"/>
    <property type="molecule type" value="Genomic_DNA"/>
</dbReference>
<dbReference type="InterPro" id="IPR011008">
    <property type="entry name" value="Dimeric_a/b-barrel"/>
</dbReference>
<dbReference type="Pfam" id="PF01037">
    <property type="entry name" value="AsnC_trans_reg"/>
    <property type="match status" value="1"/>
</dbReference>
<dbReference type="InterPro" id="IPR019887">
    <property type="entry name" value="Tscrpt_reg_AsnC/Lrp_C"/>
</dbReference>
<dbReference type="InterPro" id="IPR036388">
    <property type="entry name" value="WH-like_DNA-bd_sf"/>
</dbReference>
<dbReference type="PROSITE" id="PS50956">
    <property type="entry name" value="HTH_ASNC_2"/>
    <property type="match status" value="1"/>
</dbReference>
<evidence type="ECO:0000256" key="1">
    <source>
        <dbReference type="ARBA" id="ARBA00023015"/>
    </source>
</evidence>
<evidence type="ECO:0000313" key="5">
    <source>
        <dbReference type="EMBL" id="QNO58317.1"/>
    </source>
</evidence>
<dbReference type="InterPro" id="IPR011991">
    <property type="entry name" value="ArsR-like_HTH"/>
</dbReference>
<dbReference type="GO" id="GO:0043200">
    <property type="term" value="P:response to amino acid"/>
    <property type="evidence" value="ECO:0007669"/>
    <property type="project" value="TreeGrafter"/>
</dbReference>
<evidence type="ECO:0000256" key="2">
    <source>
        <dbReference type="ARBA" id="ARBA00023125"/>
    </source>
</evidence>
<accession>A0A7G9ZDI3</accession>
<dbReference type="GO" id="GO:0043565">
    <property type="term" value="F:sequence-specific DNA binding"/>
    <property type="evidence" value="ECO:0007669"/>
    <property type="project" value="InterPro"/>
</dbReference>
<dbReference type="Gene3D" id="3.30.70.920">
    <property type="match status" value="1"/>
</dbReference>
<organism evidence="5">
    <name type="scientific">Candidatus Methanophaga sp. ANME-1 ERB7</name>
    <dbReference type="NCBI Taxonomy" id="2759913"/>
    <lineage>
        <taxon>Archaea</taxon>
        <taxon>Methanobacteriati</taxon>
        <taxon>Methanobacteriota</taxon>
        <taxon>Stenosarchaea group</taxon>
        <taxon>Methanomicrobia</taxon>
        <taxon>Candidatus Methanophagales</taxon>
        <taxon>Candidatus Methanophagaceae</taxon>
        <taxon>Candidatus Methanophaga</taxon>
    </lineage>
</organism>